<name>A0A2P4R593_9LACO</name>
<evidence type="ECO:0000313" key="1">
    <source>
        <dbReference type="EMBL" id="POH36454.1"/>
    </source>
</evidence>
<comment type="caution">
    <text evidence="1">The sequence shown here is derived from an EMBL/GenBank/DDBJ whole genome shotgun (WGS) entry which is preliminary data.</text>
</comment>
<dbReference type="AlphaFoldDB" id="A0A2P4R593"/>
<sequence length="752" mass="80749">MMRINKKILYINLIIFGTILIFNGTIKNVSAAAQTDLGTILSNNSNVSGVDRTVPKGLKGITNWFSVPTISSNDAVIVKPGDKVGSATNKGNSDVIALTQYGDTNKVGAIWAKRDQDSSSNHNYIDVNKKQTMSMWMFFGGAHKSGGADTGDGMALVLQNSTKGDQAFTTVPTSGFVGETLGVWGTEESLNDSSSTVSQRAIDNSWALEFDTYANYDDTSGAGNYFDGYDSGVYNAINHIGANYPASAATYVKSSPSAPMQMIHENPITKISSSDYSTNFLTDDRWHHITLTWTPPTSGSTIADMNLQYDDKTINGDLKTPGASKDYSIDLTKFNLSGGDKLYWGFTGSTGRSTENNLIVFESIPSIVEASTTAKIYDESSNRYIDTATTEDPNRNVVYNGDKLNVIYNLNYLSGTQSWNDIEANIKLPQKIDYSDAKITYTDASGNKTSEKIDLSGLSDSAIKYELAESLSESGIPHAEITFEGTANSGDTSSDVNVDRADASFDGSNLQQDTDTPAFVIKNTAKLNLAVSGDSTISALTNQNVDVKGLVSYSDSSTVDVSKLEVHAKVNGSSQELIGDASDNPFTFTVPADQLKVGQNTVTLYVVNKETHNASNEITFTINVTDNSLTLTVSKNSYFKTVQALPNDKLIERSGDWIVDVDDNRNSDSNWKLSASATALDNDWSGGLVYVGNSGGAEQSLTNSVINIASGNKDSDVSNNWASDTGILLKQDGAVKAGTYSSTISWVLSDSV</sequence>
<reference evidence="1" key="1">
    <citation type="submission" date="2018-01" db="EMBL/GenBank/DDBJ databases">
        <title>Genome sequnecing of Lactobacillus formosensis KACC 18721.</title>
        <authorList>
            <person name="Kim S.-J."/>
            <person name="Heo J."/>
        </authorList>
    </citation>
    <scope>NUCLEOTIDE SEQUENCE</scope>
    <source>
        <strain evidence="1">KACC 18721</strain>
    </source>
</reference>
<protein>
    <recommendedName>
        <fullName evidence="2">Cell surface protein</fullName>
    </recommendedName>
</protein>
<dbReference type="SUPFAM" id="SSF49899">
    <property type="entry name" value="Concanavalin A-like lectins/glucanases"/>
    <property type="match status" value="1"/>
</dbReference>
<evidence type="ECO:0008006" key="2">
    <source>
        <dbReference type="Google" id="ProtNLM"/>
    </source>
</evidence>
<gene>
    <name evidence="1" type="ORF">C2R26_08130</name>
</gene>
<dbReference type="InterPro" id="IPR013320">
    <property type="entry name" value="ConA-like_dom_sf"/>
</dbReference>
<dbReference type="EMBL" id="PPWZ01000056">
    <property type="protein sequence ID" value="POH36454.1"/>
    <property type="molecule type" value="Genomic_DNA"/>
</dbReference>
<organism evidence="1">
    <name type="scientific">Companilactobacillus formosensis</name>
    <dbReference type="NCBI Taxonomy" id="1617889"/>
    <lineage>
        <taxon>Bacteria</taxon>
        <taxon>Bacillati</taxon>
        <taxon>Bacillota</taxon>
        <taxon>Bacilli</taxon>
        <taxon>Lactobacillales</taxon>
        <taxon>Lactobacillaceae</taxon>
        <taxon>Companilactobacillus</taxon>
    </lineage>
</organism>
<dbReference type="Gene3D" id="2.60.120.200">
    <property type="match status" value="1"/>
</dbReference>
<proteinExistence type="predicted"/>
<accession>A0A2P4R593</accession>